<dbReference type="Pfam" id="PF10417">
    <property type="entry name" value="1-cysPrx_C"/>
    <property type="match status" value="1"/>
</dbReference>
<evidence type="ECO:0000256" key="7">
    <source>
        <dbReference type="ARBA" id="ARBA00022559"/>
    </source>
</evidence>
<evidence type="ECO:0000256" key="6">
    <source>
        <dbReference type="ARBA" id="ARBA00022490"/>
    </source>
</evidence>
<dbReference type="GO" id="GO:0033554">
    <property type="term" value="P:cellular response to stress"/>
    <property type="evidence" value="ECO:0007669"/>
    <property type="project" value="TreeGrafter"/>
</dbReference>
<keyword evidence="8 16" id="KW-0049">Antioxidant</keyword>
<gene>
    <name evidence="18" type="ORF">SAMN05216529_1298</name>
</gene>
<dbReference type="Gene3D" id="3.40.30.10">
    <property type="entry name" value="Glutaredoxin"/>
    <property type="match status" value="1"/>
</dbReference>
<dbReference type="GO" id="GO:0042744">
    <property type="term" value="P:hydrogen peroxide catabolic process"/>
    <property type="evidence" value="ECO:0007669"/>
    <property type="project" value="TreeGrafter"/>
</dbReference>
<evidence type="ECO:0000259" key="17">
    <source>
        <dbReference type="PROSITE" id="PS51352"/>
    </source>
</evidence>
<organism evidence="18 19">
    <name type="scientific">Faecalicatena contorta</name>
    <dbReference type="NCBI Taxonomy" id="39482"/>
    <lineage>
        <taxon>Bacteria</taxon>
        <taxon>Bacillati</taxon>
        <taxon>Bacillota</taxon>
        <taxon>Clostridia</taxon>
        <taxon>Lachnospirales</taxon>
        <taxon>Lachnospiraceae</taxon>
        <taxon>Faecalicatena</taxon>
    </lineage>
</organism>
<feature type="active site" description="Cysteine sulfenic acid (-SOH) intermediate; for peroxidase activity" evidence="15">
    <location>
        <position position="47"/>
    </location>
</feature>
<evidence type="ECO:0000256" key="15">
    <source>
        <dbReference type="PIRSR" id="PIRSR000239-1"/>
    </source>
</evidence>
<dbReference type="GO" id="GO:0006979">
    <property type="term" value="P:response to oxidative stress"/>
    <property type="evidence" value="ECO:0007669"/>
    <property type="project" value="UniProtKB-UniRule"/>
</dbReference>
<dbReference type="GO" id="GO:0102039">
    <property type="term" value="F:NADH-dependent peroxiredoxin activity"/>
    <property type="evidence" value="ECO:0007669"/>
    <property type="project" value="UniProtKB-EC"/>
</dbReference>
<dbReference type="InterPro" id="IPR050217">
    <property type="entry name" value="Peroxiredoxin"/>
</dbReference>
<dbReference type="InterPro" id="IPR017559">
    <property type="entry name" value="AhpC"/>
</dbReference>
<proteinExistence type="inferred from homology"/>
<dbReference type="Pfam" id="PF00578">
    <property type="entry name" value="AhpC-TSA"/>
    <property type="match status" value="1"/>
</dbReference>
<dbReference type="PIRSF" id="PIRSF000239">
    <property type="entry name" value="AHPC"/>
    <property type="match status" value="1"/>
</dbReference>
<dbReference type="InterPro" id="IPR000866">
    <property type="entry name" value="AhpC/TSA"/>
</dbReference>
<comment type="function">
    <text evidence="16">Thiol-specific peroxidase that catalyzes the reduction of hydrogen peroxide and organic hydroperoxides to water and alcohols, respectively. Plays a role in cell protection against oxidative stress by detoxifying peroxides.</text>
</comment>
<dbReference type="InterPro" id="IPR013766">
    <property type="entry name" value="Thioredoxin_domain"/>
</dbReference>
<dbReference type="PANTHER" id="PTHR10681:SF121">
    <property type="entry name" value="ALKYL HYDROPEROXIDE REDUCTASE C"/>
    <property type="match status" value="1"/>
</dbReference>
<evidence type="ECO:0000256" key="14">
    <source>
        <dbReference type="ARBA" id="ARBA00047572"/>
    </source>
</evidence>
<comment type="catalytic activity">
    <reaction evidence="14 16">
        <text>a hydroperoxide + NADH + H(+) = an alcohol + NAD(+) + H2O</text>
        <dbReference type="Rhea" id="RHEA:62628"/>
        <dbReference type="ChEBI" id="CHEBI:15377"/>
        <dbReference type="ChEBI" id="CHEBI:15378"/>
        <dbReference type="ChEBI" id="CHEBI:30879"/>
        <dbReference type="ChEBI" id="CHEBI:35924"/>
        <dbReference type="ChEBI" id="CHEBI:57540"/>
        <dbReference type="ChEBI" id="CHEBI:57945"/>
        <dbReference type="EC" id="1.11.1.26"/>
    </reaction>
</comment>
<evidence type="ECO:0000256" key="13">
    <source>
        <dbReference type="ARBA" id="ARBA00032824"/>
    </source>
</evidence>
<dbReference type="EMBL" id="UHJJ01000029">
    <property type="protein sequence ID" value="SUQ16394.1"/>
    <property type="molecule type" value="Genomic_DNA"/>
</dbReference>
<keyword evidence="7 16" id="KW-0575">Peroxidase</keyword>
<dbReference type="EC" id="1.11.1.26" evidence="4 16"/>
<evidence type="ECO:0000256" key="10">
    <source>
        <dbReference type="ARBA" id="ARBA00023157"/>
    </source>
</evidence>
<dbReference type="GO" id="GO:0005829">
    <property type="term" value="C:cytosol"/>
    <property type="evidence" value="ECO:0007669"/>
    <property type="project" value="TreeGrafter"/>
</dbReference>
<sequence>MSLINKEINDFSVQAYAEKEFRTVTKEDVLGKWGVFFFYPADFTFVCPTELEDLADKYEEFKEIGCEIYSVSCDSHFVHKAWYDASKTIQKIHFPMLADPTGALAKEFDVFIEADGMAERGSFIVNPEGKIVAYEVTAGNVGRNADELFRRVQASQFVAEHGDQVCPARWKPGAKTLKPGLDLVGQI</sequence>
<name>A0A315ZLC0_9FIRM</name>
<dbReference type="OrthoDB" id="9812811at2"/>
<evidence type="ECO:0000313" key="19">
    <source>
        <dbReference type="Proteomes" id="UP000254051"/>
    </source>
</evidence>
<dbReference type="RefSeq" id="WP_109714782.1">
    <property type="nucleotide sequence ID" value="NZ_QGDS01000029.1"/>
</dbReference>
<evidence type="ECO:0000256" key="1">
    <source>
        <dbReference type="ARBA" id="ARBA00004496"/>
    </source>
</evidence>
<evidence type="ECO:0000256" key="16">
    <source>
        <dbReference type="RuleBase" id="RU366004"/>
    </source>
</evidence>
<dbReference type="CDD" id="cd03015">
    <property type="entry name" value="PRX_Typ2cys"/>
    <property type="match status" value="1"/>
</dbReference>
<reference evidence="19" key="1">
    <citation type="submission" date="2017-07" db="EMBL/GenBank/DDBJ databases">
        <authorList>
            <person name="Varghese N."/>
            <person name="Submissions S."/>
        </authorList>
    </citation>
    <scope>NUCLEOTIDE SEQUENCE [LARGE SCALE GENOMIC DNA]</scope>
    <source>
        <strain evidence="19">NLAE-zl-C134</strain>
    </source>
</reference>
<dbReference type="PROSITE" id="PS51352">
    <property type="entry name" value="THIOREDOXIN_2"/>
    <property type="match status" value="1"/>
</dbReference>
<dbReference type="PANTHER" id="PTHR10681">
    <property type="entry name" value="THIOREDOXIN PEROXIDASE"/>
    <property type="match status" value="1"/>
</dbReference>
<accession>A0A315ZLC0</accession>
<evidence type="ECO:0000256" key="11">
    <source>
        <dbReference type="ARBA" id="ARBA00023284"/>
    </source>
</evidence>
<dbReference type="InterPro" id="IPR024706">
    <property type="entry name" value="Peroxiredoxin_AhpC-typ"/>
</dbReference>
<dbReference type="Proteomes" id="UP000254051">
    <property type="component" value="Unassembled WGS sequence"/>
</dbReference>
<keyword evidence="6 16" id="KW-0963">Cytoplasm</keyword>
<dbReference type="InterPro" id="IPR036249">
    <property type="entry name" value="Thioredoxin-like_sf"/>
</dbReference>
<dbReference type="InterPro" id="IPR019479">
    <property type="entry name" value="Peroxiredoxin_C"/>
</dbReference>
<keyword evidence="10 16" id="KW-1015">Disulfide bond</keyword>
<evidence type="ECO:0000256" key="8">
    <source>
        <dbReference type="ARBA" id="ARBA00022862"/>
    </source>
</evidence>
<comment type="subcellular location">
    <subcellularLocation>
        <location evidence="1 16">Cytoplasm</location>
    </subcellularLocation>
</comment>
<dbReference type="GO" id="GO:0045454">
    <property type="term" value="P:cell redox homeostasis"/>
    <property type="evidence" value="ECO:0007669"/>
    <property type="project" value="TreeGrafter"/>
</dbReference>
<evidence type="ECO:0000256" key="9">
    <source>
        <dbReference type="ARBA" id="ARBA00023002"/>
    </source>
</evidence>
<dbReference type="SUPFAM" id="SSF52833">
    <property type="entry name" value="Thioredoxin-like"/>
    <property type="match status" value="1"/>
</dbReference>
<dbReference type="FunFam" id="3.40.30.10:FF:000002">
    <property type="entry name" value="Alkyl hydroperoxide reductase C"/>
    <property type="match status" value="1"/>
</dbReference>
<comment type="similarity">
    <text evidence="2 16">Belongs to the peroxiredoxin family. AhpC/Prx1 subfamily.</text>
</comment>
<dbReference type="NCBIfam" id="TIGR03137">
    <property type="entry name" value="AhpC"/>
    <property type="match status" value="1"/>
</dbReference>
<comment type="subunit">
    <text evidence="3">Homodimer; disulfide-linked, upon oxidation. 5 homodimers assemble to form a ring-like decamer.</text>
</comment>
<feature type="domain" description="Thioredoxin" evidence="17">
    <location>
        <begin position="2"/>
        <end position="157"/>
    </location>
</feature>
<evidence type="ECO:0000256" key="4">
    <source>
        <dbReference type="ARBA" id="ARBA00013021"/>
    </source>
</evidence>
<evidence type="ECO:0000256" key="12">
    <source>
        <dbReference type="ARBA" id="ARBA00032077"/>
    </source>
</evidence>
<keyword evidence="11 16" id="KW-0676">Redox-active center</keyword>
<evidence type="ECO:0000256" key="2">
    <source>
        <dbReference type="ARBA" id="ARBA00009796"/>
    </source>
</evidence>
<evidence type="ECO:0000256" key="5">
    <source>
        <dbReference type="ARBA" id="ARBA00017462"/>
    </source>
</evidence>
<keyword evidence="19" id="KW-1185">Reference proteome</keyword>
<evidence type="ECO:0000313" key="18">
    <source>
        <dbReference type="EMBL" id="SUQ16394.1"/>
    </source>
</evidence>
<dbReference type="AlphaFoldDB" id="A0A315ZLC0"/>
<evidence type="ECO:0000256" key="3">
    <source>
        <dbReference type="ARBA" id="ARBA00011654"/>
    </source>
</evidence>
<keyword evidence="9 16" id="KW-0560">Oxidoreductase</keyword>
<protein>
    <recommendedName>
        <fullName evidence="5 16">Alkyl hydroperoxide reductase C</fullName>
        <ecNumber evidence="4 16">1.11.1.26</ecNumber>
    </recommendedName>
    <alternativeName>
        <fullName evidence="12 16">Peroxiredoxin</fullName>
    </alternativeName>
    <alternativeName>
        <fullName evidence="13 16">Thioredoxin peroxidase</fullName>
    </alternativeName>
</protein>
<dbReference type="GO" id="GO:0008379">
    <property type="term" value="F:thioredoxin peroxidase activity"/>
    <property type="evidence" value="ECO:0007669"/>
    <property type="project" value="TreeGrafter"/>
</dbReference>